<dbReference type="PANTHER" id="PTHR23333:SF14">
    <property type="entry name" value="UBX DOMAIN-CONTAINING PROTEIN 2B"/>
    <property type="match status" value="1"/>
</dbReference>
<dbReference type="SMART" id="SM00553">
    <property type="entry name" value="SEP"/>
    <property type="match status" value="1"/>
</dbReference>
<evidence type="ECO:0000256" key="7">
    <source>
        <dbReference type="ARBA" id="ARBA00022824"/>
    </source>
</evidence>
<dbReference type="Proteomes" id="UP001159641">
    <property type="component" value="Unassembled WGS sequence"/>
</dbReference>
<gene>
    <name evidence="18" type="ORF">J1605_001895</name>
</gene>
<evidence type="ECO:0000256" key="11">
    <source>
        <dbReference type="ARBA" id="ARBA00038241"/>
    </source>
</evidence>
<dbReference type="PROSITE" id="PS51399">
    <property type="entry name" value="SEP"/>
    <property type="match status" value="1"/>
</dbReference>
<dbReference type="InterPro" id="IPR029071">
    <property type="entry name" value="Ubiquitin-like_domsf"/>
</dbReference>
<dbReference type="GO" id="GO:0005813">
    <property type="term" value="C:centrosome"/>
    <property type="evidence" value="ECO:0007669"/>
    <property type="project" value="UniProtKB-SubCell"/>
</dbReference>
<evidence type="ECO:0000256" key="1">
    <source>
        <dbReference type="ARBA" id="ARBA00004123"/>
    </source>
</evidence>
<evidence type="ECO:0000256" key="3">
    <source>
        <dbReference type="ARBA" id="ARBA00004300"/>
    </source>
</evidence>
<dbReference type="GO" id="GO:0061025">
    <property type="term" value="P:membrane fusion"/>
    <property type="evidence" value="ECO:0007669"/>
    <property type="project" value="TreeGrafter"/>
</dbReference>
<dbReference type="EMBL" id="JAIQCJ010000270">
    <property type="protein sequence ID" value="KAJ8797085.1"/>
    <property type="molecule type" value="Genomic_DNA"/>
</dbReference>
<dbReference type="InterPro" id="IPR036241">
    <property type="entry name" value="NSFL1C_SEP_dom_sf"/>
</dbReference>
<dbReference type="AlphaFoldDB" id="A0AB34I1B9"/>
<feature type="compositionally biased region" description="Gly residues" evidence="15">
    <location>
        <begin position="247"/>
        <end position="256"/>
    </location>
</feature>
<name>A0AB34I1B9_ESCRO</name>
<evidence type="ECO:0000256" key="4">
    <source>
        <dbReference type="ARBA" id="ARBA00004514"/>
    </source>
</evidence>
<feature type="region of interest" description="Disordered" evidence="15">
    <location>
        <begin position="169"/>
        <end position="275"/>
    </location>
</feature>
<proteinExistence type="inferred from homology"/>
<dbReference type="PROSITE" id="PS50033">
    <property type="entry name" value="UBX"/>
    <property type="match status" value="1"/>
</dbReference>
<dbReference type="Gene3D" id="3.30.420.210">
    <property type="entry name" value="SEP domain"/>
    <property type="match status" value="1"/>
</dbReference>
<evidence type="ECO:0000256" key="5">
    <source>
        <dbReference type="ARBA" id="ARBA00004555"/>
    </source>
</evidence>
<dbReference type="InterPro" id="IPR012989">
    <property type="entry name" value="SEP_domain"/>
</dbReference>
<protein>
    <recommendedName>
        <fullName evidence="12">UBX domain-containing protein 2B</fullName>
    </recommendedName>
    <alternativeName>
        <fullName evidence="14">NSFL1 cofactor p37</fullName>
    </alternativeName>
    <alternativeName>
        <fullName evidence="13">p97 cofactor p37</fullName>
    </alternativeName>
</protein>
<evidence type="ECO:0000313" key="19">
    <source>
        <dbReference type="Proteomes" id="UP001159641"/>
    </source>
</evidence>
<dbReference type="SMART" id="SM00166">
    <property type="entry name" value="UBX"/>
    <property type="match status" value="1"/>
</dbReference>
<feature type="compositionally biased region" description="Basic residues" evidence="15">
    <location>
        <begin position="217"/>
        <end position="233"/>
    </location>
</feature>
<dbReference type="GO" id="GO:0005783">
    <property type="term" value="C:endoplasmic reticulum"/>
    <property type="evidence" value="ECO:0007669"/>
    <property type="project" value="UniProtKB-SubCell"/>
</dbReference>
<dbReference type="GO" id="GO:0043161">
    <property type="term" value="P:proteasome-mediated ubiquitin-dependent protein catabolic process"/>
    <property type="evidence" value="ECO:0007669"/>
    <property type="project" value="TreeGrafter"/>
</dbReference>
<dbReference type="Pfam" id="PF08059">
    <property type="entry name" value="SEP"/>
    <property type="match status" value="1"/>
</dbReference>
<organism evidence="18 19">
    <name type="scientific">Eschrichtius robustus</name>
    <name type="common">California gray whale</name>
    <name type="synonym">Eschrichtius gibbosus</name>
    <dbReference type="NCBI Taxonomy" id="9764"/>
    <lineage>
        <taxon>Eukaryota</taxon>
        <taxon>Metazoa</taxon>
        <taxon>Chordata</taxon>
        <taxon>Craniata</taxon>
        <taxon>Vertebrata</taxon>
        <taxon>Euteleostomi</taxon>
        <taxon>Mammalia</taxon>
        <taxon>Eutheria</taxon>
        <taxon>Laurasiatheria</taxon>
        <taxon>Artiodactyla</taxon>
        <taxon>Whippomorpha</taxon>
        <taxon>Cetacea</taxon>
        <taxon>Mysticeti</taxon>
        <taxon>Eschrichtiidae</taxon>
        <taxon>Eschrichtius</taxon>
    </lineage>
</organism>
<dbReference type="GO" id="GO:0005829">
    <property type="term" value="C:cytosol"/>
    <property type="evidence" value="ECO:0007669"/>
    <property type="project" value="UniProtKB-SubCell"/>
</dbReference>
<dbReference type="SUPFAM" id="SSF54236">
    <property type="entry name" value="Ubiquitin-like"/>
    <property type="match status" value="1"/>
</dbReference>
<dbReference type="GO" id="GO:0007030">
    <property type="term" value="P:Golgi organization"/>
    <property type="evidence" value="ECO:0007669"/>
    <property type="project" value="TreeGrafter"/>
</dbReference>
<sequence>MPLALWVIKKSQGFLGQNVVLKRISGQPTNARLRIWYHHLQQGEFSRYLSSAFLSSTANGTLLSVYTSLSGFPGGAVVENLPANAGDTGSSPGLGRSHMPRSGWAREPQLLSLRVWSLCSATRGHDRRWHFSSDETSRGRFHCGVKRTRKSELPSGAAPSSLRVYAEASWRGNSEPTSFKERSGTAQVGGRRKKGAPGPGEAGACRDRPAPRLPGNRPRKSRETLRRRRRCRERVKDGGGRRRQRGGRGGAEGGGAAAPERAGLADRPGDRTVIPAPRVRPRRHAGQRRRWKRVSEPGCQWCPCLVSPPPHLQFKKQLLMSNGVWEVRGQLSASPVDAPVRLTAEESSALALAELYEDEVKCKASKSDRPHATAFKSPRTPPQRFYSSEHECSGLHIVRPSTGKIVNELFKEAREHGAVPLNEATRASGDDKSKSFTGGGYRLGNSFCKRSEYIYGETQLQDVQILLKLWSNGFSLDDGELRPYSDPTNAQFLESVKRGLTPEIVSTPSSPEEEEKSLLNAVVLIDDSVPTTKIQIRLADGSRLIQRFNSTHRILDVRDFIVQSRPEFATLDFILVTSFPNKELTDESLTLQEADILNTVILQQLK</sequence>
<evidence type="ECO:0000256" key="15">
    <source>
        <dbReference type="SAM" id="MobiDB-lite"/>
    </source>
</evidence>
<keyword evidence="7" id="KW-0256">Endoplasmic reticulum</keyword>
<dbReference type="PANTHER" id="PTHR23333">
    <property type="entry name" value="UBX DOMAIN CONTAINING PROTEIN"/>
    <property type="match status" value="1"/>
</dbReference>
<dbReference type="SUPFAM" id="SSF102848">
    <property type="entry name" value="NSFL1 (p97 ATPase) cofactor p47, SEP domain"/>
    <property type="match status" value="1"/>
</dbReference>
<dbReference type="GO" id="GO:0031468">
    <property type="term" value="P:nuclear membrane reassembly"/>
    <property type="evidence" value="ECO:0007669"/>
    <property type="project" value="TreeGrafter"/>
</dbReference>
<evidence type="ECO:0000256" key="12">
    <source>
        <dbReference type="ARBA" id="ARBA00040562"/>
    </source>
</evidence>
<dbReference type="Pfam" id="PF00789">
    <property type="entry name" value="UBX"/>
    <property type="match status" value="1"/>
</dbReference>
<evidence type="ECO:0000256" key="2">
    <source>
        <dbReference type="ARBA" id="ARBA00004240"/>
    </source>
</evidence>
<dbReference type="CDD" id="cd17161">
    <property type="entry name" value="UBX_UBXN2B"/>
    <property type="match status" value="1"/>
</dbReference>
<feature type="domain" description="UBX" evidence="16">
    <location>
        <begin position="527"/>
        <end position="604"/>
    </location>
</feature>
<evidence type="ECO:0000256" key="9">
    <source>
        <dbReference type="ARBA" id="ARBA00023212"/>
    </source>
</evidence>
<dbReference type="GO" id="GO:0000045">
    <property type="term" value="P:autophagosome assembly"/>
    <property type="evidence" value="ECO:0007669"/>
    <property type="project" value="TreeGrafter"/>
</dbReference>
<evidence type="ECO:0000259" key="16">
    <source>
        <dbReference type="PROSITE" id="PS50033"/>
    </source>
</evidence>
<evidence type="ECO:0000259" key="17">
    <source>
        <dbReference type="PROSITE" id="PS51399"/>
    </source>
</evidence>
<keyword evidence="8" id="KW-0333">Golgi apparatus</keyword>
<comment type="subcellular location">
    <subcellularLocation>
        <location evidence="3">Cytoplasm</location>
        <location evidence="3">Cytoskeleton</location>
        <location evidence="3">Microtubule organizing center</location>
        <location evidence="3">Centrosome</location>
    </subcellularLocation>
    <subcellularLocation>
        <location evidence="4">Cytoplasm</location>
        <location evidence="4">Cytosol</location>
    </subcellularLocation>
    <subcellularLocation>
        <location evidence="2">Endoplasmic reticulum</location>
    </subcellularLocation>
    <subcellularLocation>
        <location evidence="5">Golgi apparatus</location>
    </subcellularLocation>
    <subcellularLocation>
        <location evidence="1">Nucleus</location>
    </subcellularLocation>
</comment>
<accession>A0AB34I1B9</accession>
<evidence type="ECO:0000256" key="10">
    <source>
        <dbReference type="ARBA" id="ARBA00023242"/>
    </source>
</evidence>
<keyword evidence="6" id="KW-0963">Cytoplasm</keyword>
<evidence type="ECO:0000256" key="6">
    <source>
        <dbReference type="ARBA" id="ARBA00022490"/>
    </source>
</evidence>
<comment type="caution">
    <text evidence="18">The sequence shown here is derived from an EMBL/GenBank/DDBJ whole genome shotgun (WGS) entry which is preliminary data.</text>
</comment>
<dbReference type="GO" id="GO:0043130">
    <property type="term" value="F:ubiquitin binding"/>
    <property type="evidence" value="ECO:0007669"/>
    <property type="project" value="TreeGrafter"/>
</dbReference>
<dbReference type="GO" id="GO:0005794">
    <property type="term" value="C:Golgi apparatus"/>
    <property type="evidence" value="ECO:0007669"/>
    <property type="project" value="UniProtKB-SubCell"/>
</dbReference>
<evidence type="ECO:0000256" key="14">
    <source>
        <dbReference type="ARBA" id="ARBA00042371"/>
    </source>
</evidence>
<dbReference type="InterPro" id="IPR001012">
    <property type="entry name" value="UBX_dom"/>
</dbReference>
<evidence type="ECO:0000313" key="18">
    <source>
        <dbReference type="EMBL" id="KAJ8797085.1"/>
    </source>
</evidence>
<comment type="similarity">
    <text evidence="11">Belongs to the NSFL1C family.</text>
</comment>
<keyword evidence="9" id="KW-0206">Cytoskeleton</keyword>
<evidence type="ECO:0000256" key="8">
    <source>
        <dbReference type="ARBA" id="ARBA00023034"/>
    </source>
</evidence>
<evidence type="ECO:0000256" key="13">
    <source>
        <dbReference type="ARBA" id="ARBA00041414"/>
    </source>
</evidence>
<reference evidence="18 19" key="1">
    <citation type="submission" date="2022-11" db="EMBL/GenBank/DDBJ databases">
        <title>Whole genome sequence of Eschrichtius robustus ER-17-0199.</title>
        <authorList>
            <person name="Bruniche-Olsen A."/>
            <person name="Black A.N."/>
            <person name="Fields C.J."/>
            <person name="Walden K."/>
            <person name="Dewoody J.A."/>
        </authorList>
    </citation>
    <scope>NUCLEOTIDE SEQUENCE [LARGE SCALE GENOMIC DNA]</scope>
    <source>
        <strain evidence="18">ER-17-0199</strain>
        <tissue evidence="18">Blubber</tissue>
    </source>
</reference>
<feature type="domain" description="SEP" evidence="17">
    <location>
        <begin position="462"/>
        <end position="523"/>
    </location>
</feature>
<keyword evidence="19" id="KW-1185">Reference proteome</keyword>
<keyword evidence="10" id="KW-0539">Nucleus</keyword>
<dbReference type="GO" id="GO:0005634">
    <property type="term" value="C:nucleus"/>
    <property type="evidence" value="ECO:0007669"/>
    <property type="project" value="UniProtKB-SubCell"/>
</dbReference>
<dbReference type="Gene3D" id="3.10.20.90">
    <property type="entry name" value="Phosphatidylinositol 3-kinase Catalytic Subunit, Chain A, domain 1"/>
    <property type="match status" value="1"/>
</dbReference>